<evidence type="ECO:0000256" key="1">
    <source>
        <dbReference type="SAM" id="MobiDB-lite"/>
    </source>
</evidence>
<organism evidence="3">
    <name type="scientific">Oryza sativa subsp. japonica</name>
    <name type="common">Rice</name>
    <dbReference type="NCBI Taxonomy" id="39947"/>
    <lineage>
        <taxon>Eukaryota</taxon>
        <taxon>Viridiplantae</taxon>
        <taxon>Streptophyta</taxon>
        <taxon>Embryophyta</taxon>
        <taxon>Tracheophyta</taxon>
        <taxon>Spermatophyta</taxon>
        <taxon>Magnoliopsida</taxon>
        <taxon>Liliopsida</taxon>
        <taxon>Poales</taxon>
        <taxon>Poaceae</taxon>
        <taxon>BOP clade</taxon>
        <taxon>Oryzoideae</taxon>
        <taxon>Oryzeae</taxon>
        <taxon>Oryzinae</taxon>
        <taxon>Oryza</taxon>
        <taxon>Oryza sativa</taxon>
    </lineage>
</organism>
<feature type="compositionally biased region" description="Basic and acidic residues" evidence="1">
    <location>
        <begin position="43"/>
        <end position="67"/>
    </location>
</feature>
<dbReference type="GO" id="GO:0005783">
    <property type="term" value="C:endoplasmic reticulum"/>
    <property type="evidence" value="ECO:0007669"/>
    <property type="project" value="UniProtKB-ARBA"/>
</dbReference>
<feature type="region of interest" description="Disordered" evidence="1">
    <location>
        <begin position="250"/>
        <end position="276"/>
    </location>
</feature>
<dbReference type="Pfam" id="PF00226">
    <property type="entry name" value="DnaJ"/>
    <property type="match status" value="1"/>
</dbReference>
<dbReference type="EMBL" id="CM000138">
    <property type="protein sequence ID" value="EAZ10187.1"/>
    <property type="molecule type" value="Genomic_DNA"/>
</dbReference>
<dbReference type="InterPro" id="IPR018253">
    <property type="entry name" value="DnaJ_domain_CS"/>
</dbReference>
<dbReference type="PROSITE" id="PS50076">
    <property type="entry name" value="DNAJ_2"/>
    <property type="match status" value="1"/>
</dbReference>
<dbReference type="Proteomes" id="UP000007752">
    <property type="component" value="Chromosome 1"/>
</dbReference>
<feature type="compositionally biased region" description="Pro residues" evidence="1">
    <location>
        <begin position="88"/>
        <end position="107"/>
    </location>
</feature>
<feature type="region of interest" description="Disordered" evidence="1">
    <location>
        <begin position="1"/>
        <end position="126"/>
    </location>
</feature>
<sequence length="276" mass="31304">MGKREPAMKDSVKGRVKPESPSGIKWAQKKYTASNGCAIGRAVAKEEQTQQEPKKKEREREREEEAKHGHRWKRSESESIERREEPCPILPPPLPPPPPPPLPPPALPSCALAASPGPPLQTARGLRPDLGTLRTAEQPTLYDLLGISSEGTLDEVRAAYRRMARKYHPDVSPPDAAAENTRRFIEVQEAYETLSDPSRRATYDRALARGVCRLAFSSSRRVAPYYYQDQEDKSGWRRTWGDQIEELKRRSMTKDSEENLSWGARMRRRTETSSSE</sequence>
<feature type="compositionally biased region" description="Basic and acidic residues" evidence="1">
    <location>
        <begin position="74"/>
        <end position="86"/>
    </location>
</feature>
<dbReference type="AlphaFoldDB" id="A2ZN90"/>
<dbReference type="SUPFAM" id="SSF46565">
    <property type="entry name" value="Chaperone J-domain"/>
    <property type="match status" value="1"/>
</dbReference>
<feature type="compositionally biased region" description="Basic and acidic residues" evidence="1">
    <location>
        <begin position="1"/>
        <end position="18"/>
    </location>
</feature>
<reference evidence="3" key="2">
    <citation type="submission" date="2008-12" db="EMBL/GenBank/DDBJ databases">
        <title>Improved gene annotation of the rice (Oryza sativa) genomes.</title>
        <authorList>
            <person name="Wang J."/>
            <person name="Li R."/>
            <person name="Fan W."/>
            <person name="Huang Q."/>
            <person name="Zhang J."/>
            <person name="Zhou Y."/>
            <person name="Hu Y."/>
            <person name="Zi S."/>
            <person name="Li J."/>
            <person name="Ni P."/>
            <person name="Zheng H."/>
            <person name="Zhang Y."/>
            <person name="Zhao M."/>
            <person name="Hao Q."/>
            <person name="McDermott J."/>
            <person name="Samudrala R."/>
            <person name="Kristiansen K."/>
            <person name="Wong G.K.-S."/>
        </authorList>
    </citation>
    <scope>NUCLEOTIDE SEQUENCE</scope>
</reference>
<dbReference type="InterPro" id="IPR036869">
    <property type="entry name" value="J_dom_sf"/>
</dbReference>
<name>A2ZN90_ORYSJ</name>
<gene>
    <name evidence="3" type="ORF">OsJ_00014</name>
</gene>
<dbReference type="PANTHER" id="PTHR45090:SF4">
    <property type="entry name" value="J DOMAIN-CONTAINING PROTEIN"/>
    <property type="match status" value="1"/>
</dbReference>
<dbReference type="PANTHER" id="PTHR45090">
    <property type="entry name" value="CHAPERONE PROTEIN DNAJ 20 CHLOROPLASTIC"/>
    <property type="match status" value="1"/>
</dbReference>
<accession>A2ZN90</accession>
<dbReference type="InterPro" id="IPR053232">
    <property type="entry name" value="DnaJ_C/III_chloroplastic"/>
</dbReference>
<dbReference type="CDD" id="cd06257">
    <property type="entry name" value="DnaJ"/>
    <property type="match status" value="1"/>
</dbReference>
<reference evidence="3" key="1">
    <citation type="journal article" date="2005" name="PLoS Biol.">
        <title>The genomes of Oryza sativa: a history of duplications.</title>
        <authorList>
            <person name="Yu J."/>
            <person name="Wang J."/>
            <person name="Lin W."/>
            <person name="Li S."/>
            <person name="Li H."/>
            <person name="Zhou J."/>
            <person name="Ni P."/>
            <person name="Dong W."/>
            <person name="Hu S."/>
            <person name="Zeng C."/>
            <person name="Zhang J."/>
            <person name="Zhang Y."/>
            <person name="Li R."/>
            <person name="Xu Z."/>
            <person name="Li S."/>
            <person name="Li X."/>
            <person name="Zheng H."/>
            <person name="Cong L."/>
            <person name="Lin L."/>
            <person name="Yin J."/>
            <person name="Geng J."/>
            <person name="Li G."/>
            <person name="Shi J."/>
            <person name="Liu J."/>
            <person name="Lv H."/>
            <person name="Li J."/>
            <person name="Wang J."/>
            <person name="Deng Y."/>
            <person name="Ran L."/>
            <person name="Shi X."/>
            <person name="Wang X."/>
            <person name="Wu Q."/>
            <person name="Li C."/>
            <person name="Ren X."/>
            <person name="Wang J."/>
            <person name="Wang X."/>
            <person name="Li D."/>
            <person name="Liu D."/>
            <person name="Zhang X."/>
            <person name="Ji Z."/>
            <person name="Zhao W."/>
            <person name="Sun Y."/>
            <person name="Zhang Z."/>
            <person name="Bao J."/>
            <person name="Han Y."/>
            <person name="Dong L."/>
            <person name="Ji J."/>
            <person name="Chen P."/>
            <person name="Wu S."/>
            <person name="Liu J."/>
            <person name="Xiao Y."/>
            <person name="Bu D."/>
            <person name="Tan J."/>
            <person name="Yang L."/>
            <person name="Ye C."/>
            <person name="Zhang J."/>
            <person name="Xu J."/>
            <person name="Zhou Y."/>
            <person name="Yu Y."/>
            <person name="Zhang B."/>
            <person name="Zhuang S."/>
            <person name="Wei H."/>
            <person name="Liu B."/>
            <person name="Lei M."/>
            <person name="Yu H."/>
            <person name="Li Y."/>
            <person name="Xu H."/>
            <person name="Wei S."/>
            <person name="He X."/>
            <person name="Fang L."/>
            <person name="Zhang Z."/>
            <person name="Zhang Y."/>
            <person name="Huang X."/>
            <person name="Su Z."/>
            <person name="Tong W."/>
            <person name="Li J."/>
            <person name="Tong Z."/>
            <person name="Li S."/>
            <person name="Ye J."/>
            <person name="Wang L."/>
            <person name="Fang L."/>
            <person name="Lei T."/>
            <person name="Chen C."/>
            <person name="Chen H."/>
            <person name="Xu Z."/>
            <person name="Li H."/>
            <person name="Huang H."/>
            <person name="Zhang F."/>
            <person name="Xu H."/>
            <person name="Li N."/>
            <person name="Zhao C."/>
            <person name="Li S."/>
            <person name="Dong L."/>
            <person name="Huang Y."/>
            <person name="Li L."/>
            <person name="Xi Y."/>
            <person name="Qi Q."/>
            <person name="Li W."/>
            <person name="Zhang B."/>
            <person name="Hu W."/>
            <person name="Zhang Y."/>
            <person name="Tian X."/>
            <person name="Jiao Y."/>
            <person name="Liang X."/>
            <person name="Jin J."/>
            <person name="Gao L."/>
            <person name="Zheng W."/>
            <person name="Hao B."/>
            <person name="Liu S."/>
            <person name="Wang W."/>
            <person name="Yuan L."/>
            <person name="Cao M."/>
            <person name="McDermott J."/>
            <person name="Samudrala R."/>
            <person name="Wang J."/>
            <person name="Wong G.K."/>
            <person name="Yang H."/>
        </authorList>
    </citation>
    <scope>NUCLEOTIDE SEQUENCE [LARGE SCALE GENOMIC DNA]</scope>
</reference>
<proteinExistence type="predicted"/>
<dbReference type="SMART" id="SM00271">
    <property type="entry name" value="DnaJ"/>
    <property type="match status" value="1"/>
</dbReference>
<evidence type="ECO:0000259" key="2">
    <source>
        <dbReference type="PROSITE" id="PS50076"/>
    </source>
</evidence>
<protein>
    <recommendedName>
        <fullName evidence="2">J domain-containing protein</fullName>
    </recommendedName>
</protein>
<dbReference type="PROSITE" id="PS00636">
    <property type="entry name" value="DNAJ_1"/>
    <property type="match status" value="1"/>
</dbReference>
<feature type="domain" description="J" evidence="2">
    <location>
        <begin position="140"/>
        <end position="207"/>
    </location>
</feature>
<dbReference type="Gene3D" id="1.10.287.110">
    <property type="entry name" value="DnaJ domain"/>
    <property type="match status" value="1"/>
</dbReference>
<dbReference type="InterPro" id="IPR001623">
    <property type="entry name" value="DnaJ_domain"/>
</dbReference>
<evidence type="ECO:0000313" key="3">
    <source>
        <dbReference type="EMBL" id="EAZ10187.1"/>
    </source>
</evidence>
<dbReference type="FunFam" id="1.10.287.110:FF:000139">
    <property type="entry name" value="Chaperone protein dnaJ 20"/>
    <property type="match status" value="1"/>
</dbReference>
<dbReference type="PRINTS" id="PR00625">
    <property type="entry name" value="JDOMAIN"/>
</dbReference>